<dbReference type="Gene3D" id="3.90.245.10">
    <property type="entry name" value="Ribonucleoside hydrolase-like"/>
    <property type="match status" value="1"/>
</dbReference>
<evidence type="ECO:0000259" key="3">
    <source>
        <dbReference type="Pfam" id="PF01156"/>
    </source>
</evidence>
<evidence type="ECO:0000256" key="2">
    <source>
        <dbReference type="ARBA" id="ARBA00023295"/>
    </source>
</evidence>
<dbReference type="InterPro" id="IPR001910">
    <property type="entry name" value="Inosine/uridine_hydrolase_dom"/>
</dbReference>
<evidence type="ECO:0000313" key="4">
    <source>
        <dbReference type="EMBL" id="ASG20265.1"/>
    </source>
</evidence>
<dbReference type="AlphaFoldDB" id="A0A248JNI4"/>
<dbReference type="GO" id="GO:0006152">
    <property type="term" value="P:purine nucleoside catabolic process"/>
    <property type="evidence" value="ECO:0007669"/>
    <property type="project" value="TreeGrafter"/>
</dbReference>
<proteinExistence type="predicted"/>
<keyword evidence="2" id="KW-0326">Glycosidase</keyword>
<sequence>MAASASSTRWPWTACTPETRFCYFPRKTFMTAVLIDCDPGIDDALALALAVASPELDVRAVTCVAGNRPVAVTAANARRLLDLFGRPDIPVHAGAARPLLYPQARTNLVHGEDGLGGVSLGGDARPVAAPGVDPGVALEAADHAADVLAHLLLSPLGADMVIVAMGPLTNLALVEIRHPGLLARARSIHIMGGAAHCPGNVTPAAEFNFWADPAAAHVVMTAGARLEVFPLDVTSQAAMTPAWLASLATQPKRSAQALAAMLAVYGEQDPLLHDACPVAALLRPQLFSGQAGRLEVDWRPGPDEGRSHLHQEGEVNAALYTGLDTDGLLSLMAERLALLP</sequence>
<feature type="domain" description="Inosine/uridine-preferring nucleoside hydrolase" evidence="3">
    <location>
        <begin position="33"/>
        <end position="327"/>
    </location>
</feature>
<dbReference type="EMBL" id="CP022110">
    <property type="protein sequence ID" value="ASG20265.1"/>
    <property type="molecule type" value="Genomic_DNA"/>
</dbReference>
<gene>
    <name evidence="4" type="ORF">Y958_05110</name>
</gene>
<dbReference type="PANTHER" id="PTHR12304">
    <property type="entry name" value="INOSINE-URIDINE PREFERRING NUCLEOSIDE HYDROLASE"/>
    <property type="match status" value="1"/>
</dbReference>
<evidence type="ECO:0000256" key="1">
    <source>
        <dbReference type="ARBA" id="ARBA00022801"/>
    </source>
</evidence>
<keyword evidence="5" id="KW-1185">Reference proteome</keyword>
<dbReference type="PANTHER" id="PTHR12304:SF4">
    <property type="entry name" value="URIDINE NUCLEOSIDASE"/>
    <property type="match status" value="1"/>
</dbReference>
<evidence type="ECO:0000313" key="5">
    <source>
        <dbReference type="Proteomes" id="UP000197153"/>
    </source>
</evidence>
<dbReference type="GO" id="GO:0005829">
    <property type="term" value="C:cytosol"/>
    <property type="evidence" value="ECO:0007669"/>
    <property type="project" value="TreeGrafter"/>
</dbReference>
<organism evidence="4 5">
    <name type="scientific">Nitrospirillum viridazoti CBAmc</name>
    <dbReference type="NCBI Taxonomy" id="1441467"/>
    <lineage>
        <taxon>Bacteria</taxon>
        <taxon>Pseudomonadati</taxon>
        <taxon>Pseudomonadota</taxon>
        <taxon>Alphaproteobacteria</taxon>
        <taxon>Rhodospirillales</taxon>
        <taxon>Azospirillaceae</taxon>
        <taxon>Nitrospirillum</taxon>
        <taxon>Nitrospirillum viridazoti</taxon>
    </lineage>
</organism>
<name>A0A248JNI4_9PROT</name>
<dbReference type="GO" id="GO:0008477">
    <property type="term" value="F:purine nucleosidase activity"/>
    <property type="evidence" value="ECO:0007669"/>
    <property type="project" value="TreeGrafter"/>
</dbReference>
<dbReference type="SUPFAM" id="SSF53590">
    <property type="entry name" value="Nucleoside hydrolase"/>
    <property type="match status" value="1"/>
</dbReference>
<dbReference type="KEGG" id="nao:Y958_05110"/>
<accession>A0A248JNI4</accession>
<dbReference type="InterPro" id="IPR023186">
    <property type="entry name" value="IUNH"/>
</dbReference>
<keyword evidence="1 4" id="KW-0378">Hydrolase</keyword>
<dbReference type="Pfam" id="PF01156">
    <property type="entry name" value="IU_nuc_hydro"/>
    <property type="match status" value="1"/>
</dbReference>
<dbReference type="Proteomes" id="UP000197153">
    <property type="component" value="Chromosome 1"/>
</dbReference>
<dbReference type="InterPro" id="IPR036452">
    <property type="entry name" value="Ribo_hydro-like"/>
</dbReference>
<protein>
    <submittedName>
        <fullName evidence="4">Nucleoside hydrolase</fullName>
    </submittedName>
</protein>
<reference evidence="4 5" key="1">
    <citation type="submission" date="2017-06" db="EMBL/GenBank/DDBJ databases">
        <title>Complete genome sequence of Nitrospirillum amazonense strain CBAmC, an endophytic nitrogen-fixing and plant growth-promoting bacterium, isolated from sugarcane.</title>
        <authorList>
            <person name="Schwab S."/>
            <person name="dos Santos Teixeira K.R."/>
            <person name="Simoes Araujo J.L."/>
            <person name="Soares Vidal M."/>
            <person name="Borges de Freitas H.R."/>
            <person name="Rivello Crivelaro A.L."/>
            <person name="Bueno de Camargo Nunes A."/>
            <person name="dos Santos C.M."/>
            <person name="Palmeira da Silva Rosa D."/>
            <person name="da Silva Padilha D."/>
            <person name="da Silva E."/>
            <person name="Araujo Terra L."/>
            <person name="Soares Mendes V."/>
            <person name="Farinelli L."/>
            <person name="Magalhaes Cruz L."/>
            <person name="Baldani J.I."/>
        </authorList>
    </citation>
    <scope>NUCLEOTIDE SEQUENCE [LARGE SCALE GENOMIC DNA]</scope>
    <source>
        <strain evidence="4 5">CBAmC</strain>
    </source>
</reference>